<accession>A0ABD3LFE7</accession>
<protein>
    <submittedName>
        <fullName evidence="2">Uncharacterized protein</fullName>
    </submittedName>
</protein>
<organism evidence="2 3">
    <name type="scientific">Eucalyptus globulus</name>
    <name type="common">Tasmanian blue gum</name>
    <dbReference type="NCBI Taxonomy" id="34317"/>
    <lineage>
        <taxon>Eukaryota</taxon>
        <taxon>Viridiplantae</taxon>
        <taxon>Streptophyta</taxon>
        <taxon>Embryophyta</taxon>
        <taxon>Tracheophyta</taxon>
        <taxon>Spermatophyta</taxon>
        <taxon>Magnoliopsida</taxon>
        <taxon>eudicotyledons</taxon>
        <taxon>Gunneridae</taxon>
        <taxon>Pentapetalae</taxon>
        <taxon>rosids</taxon>
        <taxon>malvids</taxon>
        <taxon>Myrtales</taxon>
        <taxon>Myrtaceae</taxon>
        <taxon>Myrtoideae</taxon>
        <taxon>Eucalypteae</taxon>
        <taxon>Eucalyptus</taxon>
    </lineage>
</organism>
<dbReference type="AlphaFoldDB" id="A0ABD3LFE7"/>
<comment type="caution">
    <text evidence="2">The sequence shown here is derived from an EMBL/GenBank/DDBJ whole genome shotgun (WGS) entry which is preliminary data.</text>
</comment>
<reference evidence="2 3" key="1">
    <citation type="submission" date="2024-11" db="EMBL/GenBank/DDBJ databases">
        <title>Chromosome-level genome assembly of Eucalyptus globulus Labill. provides insights into its genome evolution.</title>
        <authorList>
            <person name="Li X."/>
        </authorList>
    </citation>
    <scope>NUCLEOTIDE SEQUENCE [LARGE SCALE GENOMIC DNA]</scope>
    <source>
        <strain evidence="2">CL2024</strain>
        <tissue evidence="2">Fresh tender leaves</tissue>
    </source>
</reference>
<dbReference type="Proteomes" id="UP001634007">
    <property type="component" value="Unassembled WGS sequence"/>
</dbReference>
<feature type="region of interest" description="Disordered" evidence="1">
    <location>
        <begin position="7"/>
        <end position="32"/>
    </location>
</feature>
<keyword evidence="3" id="KW-1185">Reference proteome</keyword>
<evidence type="ECO:0000313" key="2">
    <source>
        <dbReference type="EMBL" id="KAL3750212.1"/>
    </source>
</evidence>
<feature type="compositionally biased region" description="Low complexity" evidence="1">
    <location>
        <begin position="8"/>
        <end position="32"/>
    </location>
</feature>
<name>A0ABD3LFE7_EUCGL</name>
<gene>
    <name evidence="2" type="ORF">ACJRO7_011233</name>
</gene>
<proteinExistence type="predicted"/>
<dbReference type="EMBL" id="JBJKBG010000002">
    <property type="protein sequence ID" value="KAL3750212.1"/>
    <property type="molecule type" value="Genomic_DNA"/>
</dbReference>
<evidence type="ECO:0000256" key="1">
    <source>
        <dbReference type="SAM" id="MobiDB-lite"/>
    </source>
</evidence>
<sequence>MVCIFLASSSTSDSATTSSRDSSGSSTTSSDQTWLKDADIFYLDLENSRHGEQPLAGLGCWLLGLGRVAKVPNFLFALMEFRY</sequence>
<evidence type="ECO:0000313" key="3">
    <source>
        <dbReference type="Proteomes" id="UP001634007"/>
    </source>
</evidence>